<keyword evidence="6 7" id="KW-0472">Membrane</keyword>
<evidence type="ECO:0000313" key="9">
    <source>
        <dbReference type="EMBL" id="QJD86779.1"/>
    </source>
</evidence>
<evidence type="ECO:0000256" key="4">
    <source>
        <dbReference type="ARBA" id="ARBA00022692"/>
    </source>
</evidence>
<name>A0A7Z2ZP53_9BACL</name>
<evidence type="ECO:0000256" key="2">
    <source>
        <dbReference type="ARBA" id="ARBA00022448"/>
    </source>
</evidence>
<evidence type="ECO:0000256" key="3">
    <source>
        <dbReference type="ARBA" id="ARBA00022475"/>
    </source>
</evidence>
<evidence type="ECO:0000256" key="6">
    <source>
        <dbReference type="ARBA" id="ARBA00023136"/>
    </source>
</evidence>
<feature type="transmembrane region" description="Helical" evidence="7">
    <location>
        <begin position="116"/>
        <end position="136"/>
    </location>
</feature>
<dbReference type="InterPro" id="IPR000515">
    <property type="entry name" value="MetI-like"/>
</dbReference>
<keyword evidence="3" id="KW-1003">Cell membrane</keyword>
<proteinExistence type="inferred from homology"/>
<feature type="domain" description="ABC transmembrane type-1" evidence="8">
    <location>
        <begin position="70"/>
        <end position="285"/>
    </location>
</feature>
<evidence type="ECO:0000313" key="10">
    <source>
        <dbReference type="Proteomes" id="UP000502248"/>
    </source>
</evidence>
<comment type="similarity">
    <text evidence="7">Belongs to the binding-protein-dependent transport system permease family.</text>
</comment>
<dbReference type="PANTHER" id="PTHR43227">
    <property type="entry name" value="BLL4140 PROTEIN"/>
    <property type="match status" value="1"/>
</dbReference>
<keyword evidence="5 7" id="KW-1133">Transmembrane helix</keyword>
<dbReference type="AlphaFoldDB" id="A0A7Z2ZP53"/>
<feature type="transmembrane region" description="Helical" evidence="7">
    <location>
        <begin position="266"/>
        <end position="289"/>
    </location>
</feature>
<dbReference type="Gene3D" id="1.10.3720.10">
    <property type="entry name" value="MetI-like"/>
    <property type="match status" value="1"/>
</dbReference>
<gene>
    <name evidence="9" type="ORF">HH215_28815</name>
</gene>
<dbReference type="InterPro" id="IPR050809">
    <property type="entry name" value="UgpAE/MalFG_permease"/>
</dbReference>
<evidence type="ECO:0000256" key="1">
    <source>
        <dbReference type="ARBA" id="ARBA00004651"/>
    </source>
</evidence>
<keyword evidence="2 7" id="KW-0813">Transport</keyword>
<evidence type="ECO:0000259" key="8">
    <source>
        <dbReference type="PROSITE" id="PS50928"/>
    </source>
</evidence>
<dbReference type="KEGG" id="cheb:HH215_28815"/>
<dbReference type="EMBL" id="CP051680">
    <property type="protein sequence ID" value="QJD86779.1"/>
    <property type="molecule type" value="Genomic_DNA"/>
</dbReference>
<feature type="transmembrane region" description="Helical" evidence="7">
    <location>
        <begin position="206"/>
        <end position="228"/>
    </location>
</feature>
<reference evidence="9 10" key="1">
    <citation type="submission" date="2020-04" db="EMBL/GenBank/DDBJ databases">
        <title>Genome sequencing of novel species.</title>
        <authorList>
            <person name="Heo J."/>
            <person name="Kim S.-J."/>
            <person name="Kim J.-S."/>
            <person name="Hong S.-B."/>
            <person name="Kwon S.-W."/>
        </authorList>
    </citation>
    <scope>NUCLEOTIDE SEQUENCE [LARGE SCALE GENOMIC DNA]</scope>
    <source>
        <strain evidence="9 10">MFER-1</strain>
    </source>
</reference>
<evidence type="ECO:0000256" key="7">
    <source>
        <dbReference type="RuleBase" id="RU363032"/>
    </source>
</evidence>
<dbReference type="Proteomes" id="UP000502248">
    <property type="component" value="Chromosome"/>
</dbReference>
<protein>
    <submittedName>
        <fullName evidence="9">Sugar ABC transporter permease</fullName>
    </submittedName>
</protein>
<feature type="transmembrane region" description="Helical" evidence="7">
    <location>
        <begin position="69"/>
        <end position="95"/>
    </location>
</feature>
<keyword evidence="10" id="KW-1185">Reference proteome</keyword>
<accession>A0A7Z2ZP53</accession>
<feature type="transmembrane region" description="Helical" evidence="7">
    <location>
        <begin position="156"/>
        <end position="185"/>
    </location>
</feature>
<dbReference type="GO" id="GO:0055085">
    <property type="term" value="P:transmembrane transport"/>
    <property type="evidence" value="ECO:0007669"/>
    <property type="project" value="InterPro"/>
</dbReference>
<comment type="subcellular location">
    <subcellularLocation>
        <location evidence="1 7">Cell membrane</location>
        <topology evidence="1 7">Multi-pass membrane protein</topology>
    </subcellularLocation>
</comment>
<sequence>MIRRWSEQVHYNLMLLPGIVLVLLFSVWPMGGIILAFKDFSPTKGIWGSSWVGWENYELLFDTPVAMQVFTNTVVIALMKMTIGFVVPIVFALMLNELRIRWFKRTMQTIVYLPHFLSWVLIAGILRDMFAIDGIVNEWLHSQFGLEPTMFLAEHFWFRTIIIGSDVWKEFGFGTIVYLAALTAINPSLYEAAEIDGASRMKKLRYITLPGIVPMIVLVGTLSMQNVLNAGFDQIFNLYNTLVYDSSDIIDTYVYRAGLEEGRFEIATAVGLLKSAISFVLVVSSYALASRFANYRIF</sequence>
<dbReference type="InterPro" id="IPR035906">
    <property type="entry name" value="MetI-like_sf"/>
</dbReference>
<evidence type="ECO:0000256" key="5">
    <source>
        <dbReference type="ARBA" id="ARBA00022989"/>
    </source>
</evidence>
<dbReference type="SUPFAM" id="SSF161098">
    <property type="entry name" value="MetI-like"/>
    <property type="match status" value="1"/>
</dbReference>
<dbReference type="GO" id="GO:0005886">
    <property type="term" value="C:plasma membrane"/>
    <property type="evidence" value="ECO:0007669"/>
    <property type="project" value="UniProtKB-SubCell"/>
</dbReference>
<organism evidence="9 10">
    <name type="scientific">Cohnella herbarum</name>
    <dbReference type="NCBI Taxonomy" id="2728023"/>
    <lineage>
        <taxon>Bacteria</taxon>
        <taxon>Bacillati</taxon>
        <taxon>Bacillota</taxon>
        <taxon>Bacilli</taxon>
        <taxon>Bacillales</taxon>
        <taxon>Paenibacillaceae</taxon>
        <taxon>Cohnella</taxon>
    </lineage>
</organism>
<keyword evidence="4 7" id="KW-0812">Transmembrane</keyword>
<dbReference type="PANTHER" id="PTHR43227:SF11">
    <property type="entry name" value="BLL4140 PROTEIN"/>
    <property type="match status" value="1"/>
</dbReference>
<dbReference type="PROSITE" id="PS50928">
    <property type="entry name" value="ABC_TM1"/>
    <property type="match status" value="1"/>
</dbReference>
<dbReference type="Pfam" id="PF00528">
    <property type="entry name" value="BPD_transp_1"/>
    <property type="match status" value="1"/>
</dbReference>
<feature type="transmembrane region" description="Helical" evidence="7">
    <location>
        <begin position="12"/>
        <end position="37"/>
    </location>
</feature>
<dbReference type="RefSeq" id="WP_169283025.1">
    <property type="nucleotide sequence ID" value="NZ_CP051680.1"/>
</dbReference>
<dbReference type="CDD" id="cd06261">
    <property type="entry name" value="TM_PBP2"/>
    <property type="match status" value="1"/>
</dbReference>